<evidence type="ECO:0000313" key="2">
    <source>
        <dbReference type="Proteomes" id="UP000735302"/>
    </source>
</evidence>
<organism evidence="1 2">
    <name type="scientific">Plakobranchus ocellatus</name>
    <dbReference type="NCBI Taxonomy" id="259542"/>
    <lineage>
        <taxon>Eukaryota</taxon>
        <taxon>Metazoa</taxon>
        <taxon>Spiralia</taxon>
        <taxon>Lophotrochozoa</taxon>
        <taxon>Mollusca</taxon>
        <taxon>Gastropoda</taxon>
        <taxon>Heterobranchia</taxon>
        <taxon>Euthyneura</taxon>
        <taxon>Panpulmonata</taxon>
        <taxon>Sacoglossa</taxon>
        <taxon>Placobranchoidea</taxon>
        <taxon>Plakobranchidae</taxon>
        <taxon>Plakobranchus</taxon>
    </lineage>
</organism>
<gene>
    <name evidence="1" type="ORF">PoB_001176800</name>
</gene>
<dbReference type="AlphaFoldDB" id="A0AAV3YRR9"/>
<protein>
    <recommendedName>
        <fullName evidence="3">Lipase domain-containing protein</fullName>
    </recommendedName>
</protein>
<evidence type="ECO:0008006" key="3">
    <source>
        <dbReference type="Google" id="ProtNLM"/>
    </source>
</evidence>
<dbReference type="InterPro" id="IPR029058">
    <property type="entry name" value="AB_hydrolase_fold"/>
</dbReference>
<sequence length="56" mass="6429">MASQVFNATNAEEVLSSRYDPTKKTVFIIHGYIEHSRKSWVETMLSELKKKVLLSS</sequence>
<evidence type="ECO:0000313" key="1">
    <source>
        <dbReference type="EMBL" id="GFN85262.1"/>
    </source>
</evidence>
<accession>A0AAV3YRR9</accession>
<dbReference type="Gene3D" id="3.40.50.1820">
    <property type="entry name" value="alpha/beta hydrolase"/>
    <property type="match status" value="1"/>
</dbReference>
<reference evidence="1 2" key="1">
    <citation type="journal article" date="2021" name="Elife">
        <title>Chloroplast acquisition without the gene transfer in kleptoplastic sea slugs, Plakobranchus ocellatus.</title>
        <authorList>
            <person name="Maeda T."/>
            <person name="Takahashi S."/>
            <person name="Yoshida T."/>
            <person name="Shimamura S."/>
            <person name="Takaki Y."/>
            <person name="Nagai Y."/>
            <person name="Toyoda A."/>
            <person name="Suzuki Y."/>
            <person name="Arimoto A."/>
            <person name="Ishii H."/>
            <person name="Satoh N."/>
            <person name="Nishiyama T."/>
            <person name="Hasebe M."/>
            <person name="Maruyama T."/>
            <person name="Minagawa J."/>
            <person name="Obokata J."/>
            <person name="Shigenobu S."/>
        </authorList>
    </citation>
    <scope>NUCLEOTIDE SEQUENCE [LARGE SCALE GENOMIC DNA]</scope>
</reference>
<name>A0AAV3YRR9_9GAST</name>
<dbReference type="Proteomes" id="UP000735302">
    <property type="component" value="Unassembled WGS sequence"/>
</dbReference>
<proteinExistence type="predicted"/>
<comment type="caution">
    <text evidence="1">The sequence shown here is derived from an EMBL/GenBank/DDBJ whole genome shotgun (WGS) entry which is preliminary data.</text>
</comment>
<keyword evidence="2" id="KW-1185">Reference proteome</keyword>
<dbReference type="EMBL" id="BLXT01001397">
    <property type="protein sequence ID" value="GFN85262.1"/>
    <property type="molecule type" value="Genomic_DNA"/>
</dbReference>